<protein>
    <submittedName>
        <fullName evidence="2">Uncharacterized protein</fullName>
    </submittedName>
</protein>
<proteinExistence type="predicted"/>
<accession>A0A8H6J2X2</accession>
<dbReference type="AlphaFoldDB" id="A0A8H6J2X2"/>
<evidence type="ECO:0000256" key="1">
    <source>
        <dbReference type="SAM" id="MobiDB-lite"/>
    </source>
</evidence>
<sequence length="280" mass="31596">MGLNLDTVKTEPADAAKLDSKPPAPIEDVHPPVEDVHPPVEDVHPPVEDVHPPMDYILSISRVLSRESVIIYTGLDNVKFTVPKMLLGRGLVQRLRPSGKPDVSELHLPKEEPDTIGLMVYWCHLHKLPSVTSASLSNRNLAQPAEVEPDERLAGQQLQFQVNEGFKNHKSFEEDRLENYNPNDKNPQIIDSLVDPEILPADTDLRRLKKYLEKTEGITVSSQSNNALRVELLQLKLMKLTTMASRYQWEALLKGALSAYARGERVLKRHIPVLRHIEMA</sequence>
<gene>
    <name evidence="2" type="ORF">CSOJ01_09549</name>
</gene>
<dbReference type="Proteomes" id="UP000652219">
    <property type="component" value="Unassembled WGS sequence"/>
</dbReference>
<keyword evidence="3" id="KW-1185">Reference proteome</keyword>
<name>A0A8H6J2X2_9PEZI</name>
<evidence type="ECO:0000313" key="2">
    <source>
        <dbReference type="EMBL" id="KAF6805348.1"/>
    </source>
</evidence>
<organism evidence="2 3">
    <name type="scientific">Colletotrichum sojae</name>
    <dbReference type="NCBI Taxonomy" id="2175907"/>
    <lineage>
        <taxon>Eukaryota</taxon>
        <taxon>Fungi</taxon>
        <taxon>Dikarya</taxon>
        <taxon>Ascomycota</taxon>
        <taxon>Pezizomycotina</taxon>
        <taxon>Sordariomycetes</taxon>
        <taxon>Hypocreomycetidae</taxon>
        <taxon>Glomerellales</taxon>
        <taxon>Glomerellaceae</taxon>
        <taxon>Colletotrichum</taxon>
        <taxon>Colletotrichum orchidearum species complex</taxon>
    </lineage>
</organism>
<feature type="compositionally biased region" description="Basic and acidic residues" evidence="1">
    <location>
        <begin position="8"/>
        <end position="20"/>
    </location>
</feature>
<reference evidence="2 3" key="1">
    <citation type="journal article" date="2020" name="Phytopathology">
        <title>Genome Sequence Resources of Colletotrichum truncatum, C. plurivorum, C. musicola, and C. sojae: Four Species Pathogenic to Soybean (Glycine max).</title>
        <authorList>
            <person name="Rogerio F."/>
            <person name="Boufleur T.R."/>
            <person name="Ciampi-Guillardi M."/>
            <person name="Sukno S.A."/>
            <person name="Thon M.R."/>
            <person name="Massola Junior N.S."/>
            <person name="Baroncelli R."/>
        </authorList>
    </citation>
    <scope>NUCLEOTIDE SEQUENCE [LARGE SCALE GENOMIC DNA]</scope>
    <source>
        <strain evidence="2 3">LFN0009</strain>
    </source>
</reference>
<comment type="caution">
    <text evidence="2">The sequence shown here is derived from an EMBL/GenBank/DDBJ whole genome shotgun (WGS) entry which is preliminary data.</text>
</comment>
<evidence type="ECO:0000313" key="3">
    <source>
        <dbReference type="Proteomes" id="UP000652219"/>
    </source>
</evidence>
<dbReference type="EMBL" id="WIGN01000184">
    <property type="protein sequence ID" value="KAF6805348.1"/>
    <property type="molecule type" value="Genomic_DNA"/>
</dbReference>
<feature type="region of interest" description="Disordered" evidence="1">
    <location>
        <begin position="1"/>
        <end position="27"/>
    </location>
</feature>